<evidence type="ECO:0000313" key="1">
    <source>
        <dbReference type="EMBL" id="VAX20092.1"/>
    </source>
</evidence>
<dbReference type="AlphaFoldDB" id="A0A3B1BWC3"/>
<dbReference type="EMBL" id="UOGA01000167">
    <property type="protein sequence ID" value="VAX20092.1"/>
    <property type="molecule type" value="Genomic_DNA"/>
</dbReference>
<accession>A0A3B1BWC3</accession>
<gene>
    <name evidence="1" type="ORF">MNBD_NITROSPINAE04-2434</name>
</gene>
<proteinExistence type="predicted"/>
<protein>
    <submittedName>
        <fullName evidence="1">Uncharacterized protein</fullName>
    </submittedName>
</protein>
<sequence length="240" mass="27217">MKNTKAKKLFLLSSCLLAFIIGIILLVFAVPRVIATAIMLPGEPVRNAIQSNKTVSTEDLDILVSTRKDALKWISSGRTWTDLGLAQSWKAYYIGYETVAGKALLSEAVDSMRHGLSYSPANSFAWARLGYDYIKQSGSPSENAMKAYRMSLLTASYEPRLLFDRLIFCFYMWDDFSKEDRYLINQQIGFAAGKRPWKLAKIAYKDKNANAIIRSALDSDSEEYKKFAKIYKRIATKNKK</sequence>
<reference evidence="1" key="1">
    <citation type="submission" date="2018-06" db="EMBL/GenBank/DDBJ databases">
        <authorList>
            <person name="Zhirakovskaya E."/>
        </authorList>
    </citation>
    <scope>NUCLEOTIDE SEQUENCE</scope>
</reference>
<organism evidence="1">
    <name type="scientific">hydrothermal vent metagenome</name>
    <dbReference type="NCBI Taxonomy" id="652676"/>
    <lineage>
        <taxon>unclassified sequences</taxon>
        <taxon>metagenomes</taxon>
        <taxon>ecological metagenomes</taxon>
    </lineage>
</organism>
<name>A0A3B1BWC3_9ZZZZ</name>